<keyword evidence="3" id="KW-0813">Transport</keyword>
<organism evidence="6">
    <name type="scientific">hydrocarbon metagenome</name>
    <dbReference type="NCBI Taxonomy" id="938273"/>
    <lineage>
        <taxon>unclassified sequences</taxon>
        <taxon>metagenomes</taxon>
        <taxon>ecological metagenomes</taxon>
    </lineage>
</organism>
<protein>
    <submittedName>
        <fullName evidence="6">Oligopeptide abc transporter, periplasmic oligopeptide-binding protein oppa</fullName>
    </submittedName>
</protein>
<dbReference type="InterPro" id="IPR000914">
    <property type="entry name" value="SBP_5_dom"/>
</dbReference>
<dbReference type="PIRSF" id="PIRSF002741">
    <property type="entry name" value="MppA"/>
    <property type="match status" value="1"/>
</dbReference>
<accession>A0A0W8FA71</accession>
<dbReference type="InterPro" id="IPR030678">
    <property type="entry name" value="Peptide/Ni-bd"/>
</dbReference>
<name>A0A0W8FA71_9ZZZZ</name>
<comment type="caution">
    <text evidence="6">The sequence shown here is derived from an EMBL/GenBank/DDBJ whole genome shotgun (WGS) entry which is preliminary data.</text>
</comment>
<dbReference type="GO" id="GO:0042597">
    <property type="term" value="C:periplasmic space"/>
    <property type="evidence" value="ECO:0007669"/>
    <property type="project" value="UniProtKB-ARBA"/>
</dbReference>
<evidence type="ECO:0000256" key="2">
    <source>
        <dbReference type="ARBA" id="ARBA00005695"/>
    </source>
</evidence>
<dbReference type="GO" id="GO:0030313">
    <property type="term" value="C:cell envelope"/>
    <property type="evidence" value="ECO:0007669"/>
    <property type="project" value="UniProtKB-SubCell"/>
</dbReference>
<dbReference type="Pfam" id="PF00496">
    <property type="entry name" value="SBP_bac_5"/>
    <property type="match status" value="1"/>
</dbReference>
<dbReference type="EMBL" id="LNQE01001423">
    <property type="protein sequence ID" value="KUG17749.1"/>
    <property type="molecule type" value="Genomic_DNA"/>
</dbReference>
<dbReference type="SUPFAM" id="SSF53850">
    <property type="entry name" value="Periplasmic binding protein-like II"/>
    <property type="match status" value="1"/>
</dbReference>
<sequence length="548" mass="61593">MIEQKKLKVRRGTFSVLVVSLVLLAAVPLSSAEETGNLTIKAGTISSFDPMNLFKYRPWNAVNYIGFTHVGLVRYDEHLNILPCLAKDWKISDDGRSITFDLVEDARWHDGKPVTADDVKFTFEYNKEHDLSIAYLYKKYYDRVEVNSDHTATLYATEPIGATLLTSLQSAYIIPKHIWENVADPEKYDGKDGMVGCGPFVFQRYDPVAAEAEFGANPDFFLGKPSVDAVNYKYYRTMDSMLLALEKGDIDTTLDYYMPVPGVYAATLADAKDVSLGSVPDVGVLLNLEFGYTQFLKMMNESQFKKLREAVSYAVDYQEIVDMISAGYGEVPSRGYVPPTAIGHNPDIPKLEHNLTKANQILDDLGFLDTNKDGVRNLPDGSELSFSVTPPTWKQDNVRATEVICNQLSDAGMDAHVDKEVMGNEDLCEQRIFKDRDYYICIYYSTPYSILYDGGGVNCANMTGSDGTCSDPKLIGLVEDVRYSKTLEARSKAVKALQEYYSDELPMIALEWASVLFPYRTDRFGNWTIQDGYGNMNMNTWFSLEEEA</sequence>
<evidence type="ECO:0000256" key="3">
    <source>
        <dbReference type="ARBA" id="ARBA00022448"/>
    </source>
</evidence>
<dbReference type="Gene3D" id="3.40.190.10">
    <property type="entry name" value="Periplasmic binding protein-like II"/>
    <property type="match status" value="1"/>
</dbReference>
<evidence type="ECO:0000256" key="1">
    <source>
        <dbReference type="ARBA" id="ARBA00004196"/>
    </source>
</evidence>
<proteinExistence type="inferred from homology"/>
<feature type="domain" description="Solute-binding protein family 5" evidence="5">
    <location>
        <begin position="81"/>
        <end position="419"/>
    </location>
</feature>
<keyword evidence="4" id="KW-0732">Signal</keyword>
<evidence type="ECO:0000259" key="5">
    <source>
        <dbReference type="Pfam" id="PF00496"/>
    </source>
</evidence>
<dbReference type="GO" id="GO:1904680">
    <property type="term" value="F:peptide transmembrane transporter activity"/>
    <property type="evidence" value="ECO:0007669"/>
    <property type="project" value="TreeGrafter"/>
</dbReference>
<comment type="subcellular location">
    <subcellularLocation>
        <location evidence="1">Cell envelope</location>
    </subcellularLocation>
</comment>
<dbReference type="GO" id="GO:0043190">
    <property type="term" value="C:ATP-binding cassette (ABC) transporter complex"/>
    <property type="evidence" value="ECO:0007669"/>
    <property type="project" value="InterPro"/>
</dbReference>
<dbReference type="AlphaFoldDB" id="A0A0W8FA71"/>
<evidence type="ECO:0000313" key="6">
    <source>
        <dbReference type="EMBL" id="KUG17749.1"/>
    </source>
</evidence>
<comment type="similarity">
    <text evidence="2">Belongs to the bacterial solute-binding protein 5 family.</text>
</comment>
<gene>
    <name evidence="6" type="ORF">ASZ90_012555</name>
</gene>
<dbReference type="InterPro" id="IPR039424">
    <property type="entry name" value="SBP_5"/>
</dbReference>
<dbReference type="Gene3D" id="3.10.105.10">
    <property type="entry name" value="Dipeptide-binding Protein, Domain 3"/>
    <property type="match status" value="1"/>
</dbReference>
<dbReference type="GO" id="GO:0015833">
    <property type="term" value="P:peptide transport"/>
    <property type="evidence" value="ECO:0007669"/>
    <property type="project" value="TreeGrafter"/>
</dbReference>
<dbReference type="PANTHER" id="PTHR30290">
    <property type="entry name" value="PERIPLASMIC BINDING COMPONENT OF ABC TRANSPORTER"/>
    <property type="match status" value="1"/>
</dbReference>
<evidence type="ECO:0000256" key="4">
    <source>
        <dbReference type="ARBA" id="ARBA00022729"/>
    </source>
</evidence>
<reference evidence="6" key="1">
    <citation type="journal article" date="2015" name="Proc. Natl. Acad. Sci. U.S.A.">
        <title>Networks of energetic and metabolic interactions define dynamics in microbial communities.</title>
        <authorList>
            <person name="Embree M."/>
            <person name="Liu J.K."/>
            <person name="Al-Bassam M.M."/>
            <person name="Zengler K."/>
        </authorList>
    </citation>
    <scope>NUCLEOTIDE SEQUENCE</scope>
</reference>
<dbReference type="PANTHER" id="PTHR30290:SF10">
    <property type="entry name" value="PERIPLASMIC OLIGOPEPTIDE-BINDING PROTEIN-RELATED"/>
    <property type="match status" value="1"/>
</dbReference>